<sequence length="70" mass="7518">LLDDSVTEVTLVLCLCSFGKRSGGTGRRMNECLILEPSEMVVVSRTGDNGAICGRSTFLGVESRARPRSI</sequence>
<accession>B7QHG1</accession>
<organism>
    <name type="scientific">Ixodes scapularis</name>
    <name type="common">Black-legged tick</name>
    <name type="synonym">Deer tick</name>
    <dbReference type="NCBI Taxonomy" id="6945"/>
    <lineage>
        <taxon>Eukaryota</taxon>
        <taxon>Metazoa</taxon>
        <taxon>Ecdysozoa</taxon>
        <taxon>Arthropoda</taxon>
        <taxon>Chelicerata</taxon>
        <taxon>Arachnida</taxon>
        <taxon>Acari</taxon>
        <taxon>Parasitiformes</taxon>
        <taxon>Ixodida</taxon>
        <taxon>Ixodoidea</taxon>
        <taxon>Ixodidae</taxon>
        <taxon>Ixodinae</taxon>
        <taxon>Ixodes</taxon>
    </lineage>
</organism>
<proteinExistence type="predicted"/>
<dbReference type="VEuPathDB" id="VectorBase:ISCW014923"/>
<evidence type="ECO:0000313" key="1">
    <source>
        <dbReference type="EMBL" id="EEC18283.1"/>
    </source>
</evidence>
<dbReference type="AlphaFoldDB" id="B7QHG1"/>
<feature type="non-terminal residue" evidence="1">
    <location>
        <position position="70"/>
    </location>
</feature>
<dbReference type="HOGENOM" id="CLU_2765115_0_0_1"/>
<gene>
    <name evidence="1" type="ORF">IscW_ISCW014923</name>
</gene>
<name>B7QHG1_IXOSC</name>
<protein>
    <submittedName>
        <fullName evidence="1">Uncharacterized protein</fullName>
    </submittedName>
</protein>
<reference evidence="1" key="1">
    <citation type="submission" date="2008-03" db="EMBL/GenBank/DDBJ databases">
        <title>Annotation of Ixodes scapularis.</title>
        <authorList>
            <consortium name="Ixodes scapularis Genome Project Consortium"/>
            <person name="Caler E."/>
            <person name="Hannick L.I."/>
            <person name="Bidwell S."/>
            <person name="Joardar V."/>
            <person name="Thiagarajan M."/>
            <person name="Amedeo P."/>
            <person name="Galinsky K.J."/>
            <person name="Schobel S."/>
            <person name="Inman J."/>
            <person name="Hostetler J."/>
            <person name="Miller J."/>
            <person name="Hammond M."/>
            <person name="Megy K."/>
            <person name="Lawson D."/>
            <person name="Kodira C."/>
            <person name="Sutton G."/>
            <person name="Meyer J."/>
            <person name="Hill C.A."/>
            <person name="Birren B."/>
            <person name="Nene V."/>
            <person name="Collins F."/>
            <person name="Alarcon-Chaidez F."/>
            <person name="Wikel S."/>
            <person name="Strausberg R."/>
        </authorList>
    </citation>
    <scope>NUCLEOTIDE SEQUENCE [LARGE SCALE GENOMIC DNA]</scope>
    <source>
        <strain evidence="1">Wikel colony</strain>
    </source>
</reference>
<dbReference type="PaxDb" id="6945-B7QHG1"/>
<dbReference type="EMBL" id="DS939598">
    <property type="protein sequence ID" value="EEC18283.1"/>
    <property type="molecule type" value="Genomic_DNA"/>
</dbReference>
<dbReference type="VEuPathDB" id="VectorBase:ISCI014923"/>
<feature type="non-terminal residue" evidence="1">
    <location>
        <position position="1"/>
    </location>
</feature>